<organism evidence="9 10">
    <name type="scientific">Pseudomonas hunanensis</name>
    <dbReference type="NCBI Taxonomy" id="1247546"/>
    <lineage>
        <taxon>Bacteria</taxon>
        <taxon>Pseudomonadati</taxon>
        <taxon>Pseudomonadota</taxon>
        <taxon>Gammaproteobacteria</taxon>
        <taxon>Pseudomonadales</taxon>
        <taxon>Pseudomonadaceae</taxon>
        <taxon>Pseudomonas</taxon>
    </lineage>
</organism>
<dbReference type="InterPro" id="IPR000891">
    <property type="entry name" value="PYR_CT"/>
</dbReference>
<dbReference type="EC" id="4.1.3.39" evidence="6 7"/>
<evidence type="ECO:0000313" key="10">
    <source>
        <dbReference type="Proteomes" id="UP000704738"/>
    </source>
</evidence>
<accession>A0ABD6MYB9</accession>
<feature type="binding site" evidence="6">
    <location>
        <position position="294"/>
    </location>
    <ligand>
        <name>substrate</name>
    </ligand>
</feature>
<proteinExistence type="inferred from homology"/>
<dbReference type="InterPro" id="IPR017629">
    <property type="entry name" value="4OH_2_O-val_aldolase"/>
</dbReference>
<dbReference type="SUPFAM" id="SSF89000">
    <property type="entry name" value="post-HMGL domain-like"/>
    <property type="match status" value="1"/>
</dbReference>
<reference evidence="9 10" key="1">
    <citation type="submission" date="2018-06" db="EMBL/GenBank/DDBJ databases">
        <title>Bacteria isolated from soil of Wuhan.</title>
        <authorList>
            <person name="Xiang W."/>
            <person name="Huang C."/>
        </authorList>
    </citation>
    <scope>NUCLEOTIDE SEQUENCE [LARGE SCALE GENOMIC DNA]</scope>
    <source>
        <strain evidence="10">xwS4</strain>
    </source>
</reference>
<dbReference type="Gene3D" id="1.10.8.60">
    <property type="match status" value="1"/>
</dbReference>
<dbReference type="NCBIfam" id="NF006049">
    <property type="entry name" value="PRK08195.1"/>
    <property type="match status" value="1"/>
</dbReference>
<dbReference type="GO" id="GO:0030145">
    <property type="term" value="F:manganese ion binding"/>
    <property type="evidence" value="ECO:0007669"/>
    <property type="project" value="UniProtKB-UniRule"/>
</dbReference>
<dbReference type="Pfam" id="PF07836">
    <property type="entry name" value="DmpG_comm"/>
    <property type="match status" value="1"/>
</dbReference>
<evidence type="ECO:0000259" key="8">
    <source>
        <dbReference type="PROSITE" id="PS50991"/>
    </source>
</evidence>
<name>A0ABD6MYB9_9PSED</name>
<feature type="binding site" evidence="6">
    <location>
        <position position="205"/>
    </location>
    <ligand>
        <name>Mn(2+)</name>
        <dbReference type="ChEBI" id="CHEBI:29035"/>
    </ligand>
</feature>
<dbReference type="Proteomes" id="UP000704738">
    <property type="component" value="Unassembled WGS sequence"/>
</dbReference>
<dbReference type="PANTHER" id="PTHR10277:SF9">
    <property type="entry name" value="2-ISOPROPYLMALATE SYNTHASE 1, CHLOROPLASTIC-RELATED"/>
    <property type="match status" value="1"/>
</dbReference>
<feature type="binding site" evidence="6">
    <location>
        <position position="21"/>
    </location>
    <ligand>
        <name>Mn(2+)</name>
        <dbReference type="ChEBI" id="CHEBI:29035"/>
    </ligand>
</feature>
<comment type="caution">
    <text evidence="9">The sequence shown here is derived from an EMBL/GenBank/DDBJ whole genome shotgun (WGS) entry which is preliminary data.</text>
</comment>
<feature type="site" description="Transition state stabilizer" evidence="6">
    <location>
        <position position="20"/>
    </location>
</feature>
<dbReference type="NCBIfam" id="TIGR03217">
    <property type="entry name" value="4OH_2_O_val_ald"/>
    <property type="match status" value="1"/>
</dbReference>
<dbReference type="SUPFAM" id="SSF51569">
    <property type="entry name" value="Aldolase"/>
    <property type="match status" value="1"/>
</dbReference>
<sequence>MSNGQSLKGRKVILHDMCLRDGMHAKREQISVEQMVRVATALDGAGVPYIQVTHGGGLGGNSLQHGFALASNEEYLRAVVPKMTQAKVSVLLIPGLGTMKELQSAYDCGARSVHVATHSTEADTSPQHIAYARKLGMDTTGFLMMAHLNDPAGLAQQGKLMESYGAQTVYVTDSAGYMLPEDVRTRVAALRDVLHPETEIGFHGHHNLGMGIANSIAAIEAGASRIDGSVAGLGAGAGNTPLEVFAAVCDRMGIETGVDLFKLMDVAEDVIVPLMDHLVRVDRESLTLGYAGVYSTFLLPAKRAAKRFGVSARDILVELGRKKMIGGQEDMIEDTAMTMAKDLGLLNSRGELISAGSLENVLPT</sequence>
<comment type="similarity">
    <text evidence="1 6">Belongs to the 4-hydroxy-2-oxovalerate aldolase family.</text>
</comment>
<dbReference type="PROSITE" id="PS50991">
    <property type="entry name" value="PYR_CT"/>
    <property type="match status" value="1"/>
</dbReference>
<evidence type="ECO:0000256" key="3">
    <source>
        <dbReference type="ARBA" id="ARBA00022797"/>
    </source>
</evidence>
<dbReference type="EMBL" id="QJRE01000089">
    <property type="protein sequence ID" value="NWL45130.1"/>
    <property type="molecule type" value="Genomic_DNA"/>
</dbReference>
<evidence type="ECO:0000256" key="2">
    <source>
        <dbReference type="ARBA" id="ARBA00022723"/>
    </source>
</evidence>
<evidence type="ECO:0000256" key="7">
    <source>
        <dbReference type="NCBIfam" id="TIGR03217"/>
    </source>
</evidence>
<dbReference type="Gene3D" id="3.20.20.70">
    <property type="entry name" value="Aldolase class I"/>
    <property type="match status" value="1"/>
</dbReference>
<dbReference type="InterPro" id="IPR012425">
    <property type="entry name" value="DmpG_comm"/>
</dbReference>
<feature type="active site" description="Proton acceptor" evidence="6">
    <location>
        <position position="24"/>
    </location>
</feature>
<keyword evidence="2 6" id="KW-0479">Metal-binding</keyword>
<evidence type="ECO:0000256" key="6">
    <source>
        <dbReference type="HAMAP-Rule" id="MF_01656"/>
    </source>
</evidence>
<feature type="binding site" evidence="6">
    <location>
        <position position="203"/>
    </location>
    <ligand>
        <name>Mn(2+)</name>
        <dbReference type="ChEBI" id="CHEBI:29035"/>
    </ligand>
</feature>
<comment type="catalytic activity">
    <reaction evidence="6">
        <text>(S)-4-hydroxy-2-oxopentanoate = acetaldehyde + pyruvate</text>
        <dbReference type="Rhea" id="RHEA:22624"/>
        <dbReference type="ChEBI" id="CHEBI:15343"/>
        <dbReference type="ChEBI" id="CHEBI:15361"/>
        <dbReference type="ChEBI" id="CHEBI:73143"/>
        <dbReference type="EC" id="4.1.3.39"/>
    </reaction>
</comment>
<protein>
    <recommendedName>
        <fullName evidence="6 7">4-hydroxy-2-oxovalerate aldolase</fullName>
        <shortName evidence="6">HOA</shortName>
        <ecNumber evidence="6 7">4.1.3.39</ecNumber>
    </recommendedName>
    <alternativeName>
        <fullName evidence="6">4-hydroxy-2-keto-pentanoic acid aldolase</fullName>
    </alternativeName>
    <alternativeName>
        <fullName evidence="6">4-hydroxy-2-oxopentanoate aldolase</fullName>
    </alternativeName>
</protein>
<dbReference type="InterPro" id="IPR013785">
    <property type="entry name" value="Aldolase_TIM"/>
</dbReference>
<evidence type="ECO:0000256" key="5">
    <source>
        <dbReference type="ARBA" id="ARBA00023239"/>
    </source>
</evidence>
<feature type="binding site" evidence="6">
    <location>
        <position position="203"/>
    </location>
    <ligand>
        <name>substrate</name>
    </ligand>
</feature>
<keyword evidence="3 6" id="KW-0058">Aromatic hydrocarbons catabolism</keyword>
<dbReference type="InterPro" id="IPR050073">
    <property type="entry name" value="2-IPM_HCS-like"/>
</dbReference>
<gene>
    <name evidence="9" type="primary">dmpG</name>
    <name evidence="9" type="ORF">DM819_04410</name>
</gene>
<evidence type="ECO:0000256" key="1">
    <source>
        <dbReference type="ARBA" id="ARBA00008944"/>
    </source>
</evidence>
<dbReference type="PANTHER" id="PTHR10277">
    <property type="entry name" value="HOMOCITRATE SYNTHASE-RELATED"/>
    <property type="match status" value="1"/>
</dbReference>
<dbReference type="HAMAP" id="MF_01656">
    <property type="entry name" value="HOA"/>
    <property type="match status" value="1"/>
</dbReference>
<feature type="domain" description="Pyruvate carboxyltransferase" evidence="8">
    <location>
        <begin position="12"/>
        <end position="264"/>
    </location>
</feature>
<feature type="binding site" evidence="6">
    <location>
        <begin position="20"/>
        <end position="21"/>
    </location>
    <ligand>
        <name>substrate</name>
    </ligand>
</feature>
<evidence type="ECO:0000256" key="4">
    <source>
        <dbReference type="ARBA" id="ARBA00023211"/>
    </source>
</evidence>
<dbReference type="GO" id="GO:0008701">
    <property type="term" value="F:4-hydroxy-2-oxovalerate aldolase activity"/>
    <property type="evidence" value="ECO:0007669"/>
    <property type="project" value="UniProtKB-UniRule"/>
</dbReference>
<feature type="binding site" evidence="6">
    <location>
        <position position="174"/>
    </location>
    <ligand>
        <name>substrate</name>
    </ligand>
</feature>
<evidence type="ECO:0000313" key="9">
    <source>
        <dbReference type="EMBL" id="NWL45130.1"/>
    </source>
</evidence>
<dbReference type="InterPro" id="IPR035685">
    <property type="entry name" value="DRE_TIM_HOA"/>
</dbReference>
<dbReference type="AlphaFoldDB" id="A0ABD6MYB9"/>
<dbReference type="Pfam" id="PF00682">
    <property type="entry name" value="HMGL-like"/>
    <property type="match status" value="1"/>
</dbReference>
<dbReference type="CDD" id="cd07943">
    <property type="entry name" value="DRE_TIM_HOA"/>
    <property type="match status" value="1"/>
</dbReference>
<keyword evidence="4 6" id="KW-0464">Manganese</keyword>
<keyword evidence="5 6" id="KW-0456">Lyase</keyword>